<organism evidence="5 6">
    <name type="scientific">Ophiophagus hannah</name>
    <name type="common">King cobra</name>
    <name type="synonym">Naja hannah</name>
    <dbReference type="NCBI Taxonomy" id="8665"/>
    <lineage>
        <taxon>Eukaryota</taxon>
        <taxon>Metazoa</taxon>
        <taxon>Chordata</taxon>
        <taxon>Craniata</taxon>
        <taxon>Vertebrata</taxon>
        <taxon>Euteleostomi</taxon>
        <taxon>Lepidosauria</taxon>
        <taxon>Squamata</taxon>
        <taxon>Bifurcata</taxon>
        <taxon>Unidentata</taxon>
        <taxon>Episquamata</taxon>
        <taxon>Toxicofera</taxon>
        <taxon>Serpentes</taxon>
        <taxon>Colubroidea</taxon>
        <taxon>Elapidae</taxon>
        <taxon>Elapinae</taxon>
        <taxon>Ophiophagus</taxon>
    </lineage>
</organism>
<dbReference type="GO" id="GO:0005615">
    <property type="term" value="C:extracellular space"/>
    <property type="evidence" value="ECO:0007669"/>
    <property type="project" value="TreeGrafter"/>
</dbReference>
<dbReference type="PANTHER" id="PTHR11339">
    <property type="entry name" value="EXTRACELLULAR MATRIX GLYCOPROTEIN RELATED"/>
    <property type="match status" value="1"/>
</dbReference>
<dbReference type="Gene3D" id="2.10.25.10">
    <property type="entry name" value="Laminin"/>
    <property type="match status" value="1"/>
</dbReference>
<keyword evidence="6" id="KW-1185">Reference proteome</keyword>
<evidence type="ECO:0000313" key="6">
    <source>
        <dbReference type="Proteomes" id="UP000018936"/>
    </source>
</evidence>
<name>V8N466_OPHHA</name>
<keyword evidence="3" id="KW-1015">Disulfide bond</keyword>
<accession>V8N466</accession>
<dbReference type="Proteomes" id="UP000018936">
    <property type="component" value="Unassembled WGS sequence"/>
</dbReference>
<feature type="non-terminal residue" evidence="5">
    <location>
        <position position="1"/>
    </location>
</feature>
<evidence type="ECO:0000313" key="5">
    <source>
        <dbReference type="EMBL" id="ETE56352.1"/>
    </source>
</evidence>
<keyword evidence="2" id="KW-0964">Secreted</keyword>
<dbReference type="PANTHER" id="PTHR11339:SF396">
    <property type="entry name" value="SCO-SPONDIN"/>
    <property type="match status" value="1"/>
</dbReference>
<comment type="caution">
    <text evidence="5">The sequence shown here is derived from an EMBL/GenBank/DDBJ whole genome shotgun (WGS) entry which is preliminary data.</text>
</comment>
<dbReference type="EMBL" id="AZIM01026429">
    <property type="protein sequence ID" value="ETE56352.1"/>
    <property type="molecule type" value="Genomic_DNA"/>
</dbReference>
<dbReference type="GO" id="GO:0031012">
    <property type="term" value="C:extracellular matrix"/>
    <property type="evidence" value="ECO:0007669"/>
    <property type="project" value="TreeGrafter"/>
</dbReference>
<protein>
    <recommendedName>
        <fullName evidence="4">TIL domain-containing protein</fullName>
    </recommendedName>
</protein>
<evidence type="ECO:0000259" key="4">
    <source>
        <dbReference type="Pfam" id="PF01826"/>
    </source>
</evidence>
<dbReference type="CDD" id="cd19941">
    <property type="entry name" value="TIL"/>
    <property type="match status" value="1"/>
</dbReference>
<feature type="domain" description="TIL" evidence="4">
    <location>
        <begin position="18"/>
        <end position="77"/>
    </location>
</feature>
<gene>
    <name evidence="5" type="ORF">L345_17937</name>
</gene>
<dbReference type="AlphaFoldDB" id="V8N466"/>
<dbReference type="InterPro" id="IPR002919">
    <property type="entry name" value="TIL_dom"/>
</dbReference>
<dbReference type="SUPFAM" id="SSF57567">
    <property type="entry name" value="Serine protease inhibitors"/>
    <property type="match status" value="1"/>
</dbReference>
<evidence type="ECO:0000256" key="2">
    <source>
        <dbReference type="ARBA" id="ARBA00022525"/>
    </source>
</evidence>
<evidence type="ECO:0000256" key="1">
    <source>
        <dbReference type="ARBA" id="ARBA00004613"/>
    </source>
</evidence>
<dbReference type="OrthoDB" id="6132182at2759"/>
<comment type="subcellular location">
    <subcellularLocation>
        <location evidence="1">Secreted</location>
    </subcellularLocation>
</comment>
<dbReference type="FunFam" id="2.10.25.10:FF:000674">
    <property type="entry name" value="Mucin-2"/>
    <property type="match status" value="1"/>
</dbReference>
<proteinExistence type="predicted"/>
<evidence type="ECO:0000256" key="3">
    <source>
        <dbReference type="ARBA" id="ARBA00023157"/>
    </source>
</evidence>
<dbReference type="Pfam" id="PF01826">
    <property type="entry name" value="TIL"/>
    <property type="match status" value="1"/>
</dbReference>
<dbReference type="InterPro" id="IPR036084">
    <property type="entry name" value="Ser_inhib-like_sf"/>
</dbReference>
<reference evidence="5 6" key="1">
    <citation type="journal article" date="2013" name="Proc. Natl. Acad. Sci. U.S.A.">
        <title>The king cobra genome reveals dynamic gene evolution and adaptation in the snake venom system.</title>
        <authorList>
            <person name="Vonk F.J."/>
            <person name="Casewell N.R."/>
            <person name="Henkel C.V."/>
            <person name="Heimberg A.M."/>
            <person name="Jansen H.J."/>
            <person name="McCleary R.J."/>
            <person name="Kerkkamp H.M."/>
            <person name="Vos R.A."/>
            <person name="Guerreiro I."/>
            <person name="Calvete J.J."/>
            <person name="Wuster W."/>
            <person name="Woods A.E."/>
            <person name="Logan J.M."/>
            <person name="Harrison R.A."/>
            <person name="Castoe T.A."/>
            <person name="de Koning A.P."/>
            <person name="Pollock D.D."/>
            <person name="Yandell M."/>
            <person name="Calderon D."/>
            <person name="Renjifo C."/>
            <person name="Currier R.B."/>
            <person name="Salgado D."/>
            <person name="Pla D."/>
            <person name="Sanz L."/>
            <person name="Hyder A.S."/>
            <person name="Ribeiro J.M."/>
            <person name="Arntzen J.W."/>
            <person name="van den Thillart G.E."/>
            <person name="Boetzer M."/>
            <person name="Pirovano W."/>
            <person name="Dirks R.P."/>
            <person name="Spaink H.P."/>
            <person name="Duboule D."/>
            <person name="McGlinn E."/>
            <person name="Kini R.M."/>
            <person name="Richardson M.K."/>
        </authorList>
    </citation>
    <scope>NUCLEOTIDE SEQUENCE</scope>
    <source>
        <tissue evidence="5">Blood</tissue>
    </source>
</reference>
<sequence>MESTPWPFSLSLSTAVQCSGGQVYRECTTPCRRTCADLPVEKNGACEDLQPACVAGCNCPEGLVLDHEGQCIQMAMCPCLHQEKAHPPGSKIQRSCNSW</sequence>
<dbReference type="InterPro" id="IPR050780">
    <property type="entry name" value="Mucin_vWF_Thrombospondin_sf"/>
</dbReference>